<dbReference type="AlphaFoldDB" id="A0A9Q1BYU7"/>
<keyword evidence="5" id="KW-0808">Transferase</keyword>
<dbReference type="PANTHER" id="PTHR24416">
    <property type="entry name" value="TYROSINE-PROTEIN KINASE RECEPTOR"/>
    <property type="match status" value="1"/>
</dbReference>
<dbReference type="GO" id="GO:0007169">
    <property type="term" value="P:cell surface receptor protein tyrosine kinase signaling pathway"/>
    <property type="evidence" value="ECO:0007669"/>
    <property type="project" value="TreeGrafter"/>
</dbReference>
<sequence>MALKAEILFFLLPQILDTAADMTKPNQCFGGPSSSTTSTCKVAINETVCLVCNTSHTDKNAIWTLGNDTLVFRFRHAALEVEGSEFPDSYGIGCHNTSYSLNISRSRVPQNNTVYFCQASGNLLYGFNVTTVERQPTIKPEEHSKGSNGSTSHKSISSGLIALYVSVPCLFLSSILTSVLLYLKAKMMNVFYILFRTKKEDVVEESIQRETNHTGTGRVYSDIIEEDTTPKENLANLANLPKTFEAVLNTRLKTSGIFEYWSATYVAESSEDQSCFAKTLSSLATMKDAKTFQEHAMNLKTLKNSNFLVQLLCVSVDELPYAIYYEYMECGTLRDFMLRRYQQARKSRMSLSIGNPEILPANVKSQIEELLTFASMIAEALKFITSQKFSHPALSLKKVLLSEYCECKLYDIYPTEMSLTRITYLMGKDDPPVAWMAVETIFLQEYQTSSDVWSFAVLLWELFSLGDVPFARNTREEIEQKIRDGVVLTQPLCCPGAIYGIMLSCWNNSARKRPTCEILLHKIRNMVEKFKERDRNLPTVSEVPEMPYFVLDRNEAHNNYI</sequence>
<proteinExistence type="predicted"/>
<organism evidence="5 6">
    <name type="scientific">Holothuria leucospilota</name>
    <name type="common">Black long sea cucumber</name>
    <name type="synonym">Mertensiothuria leucospilota</name>
    <dbReference type="NCBI Taxonomy" id="206669"/>
    <lineage>
        <taxon>Eukaryota</taxon>
        <taxon>Metazoa</taxon>
        <taxon>Echinodermata</taxon>
        <taxon>Eleutherozoa</taxon>
        <taxon>Echinozoa</taxon>
        <taxon>Holothuroidea</taxon>
        <taxon>Aspidochirotacea</taxon>
        <taxon>Aspidochirotida</taxon>
        <taxon>Holothuriidae</taxon>
        <taxon>Holothuria</taxon>
    </lineage>
</organism>
<dbReference type="PRINTS" id="PR00109">
    <property type="entry name" value="TYRKINASE"/>
</dbReference>
<dbReference type="InterPro" id="IPR011009">
    <property type="entry name" value="Kinase-like_dom_sf"/>
</dbReference>
<feature type="transmembrane region" description="Helical" evidence="1">
    <location>
        <begin position="161"/>
        <end position="183"/>
    </location>
</feature>
<dbReference type="Pfam" id="PF07714">
    <property type="entry name" value="PK_Tyr_Ser-Thr"/>
    <property type="match status" value="1"/>
</dbReference>
<dbReference type="InterPro" id="IPR050122">
    <property type="entry name" value="RTK"/>
</dbReference>
<dbReference type="GO" id="GO:0043235">
    <property type="term" value="C:receptor complex"/>
    <property type="evidence" value="ECO:0007669"/>
    <property type="project" value="TreeGrafter"/>
</dbReference>
<keyword evidence="1" id="KW-0812">Transmembrane</keyword>
<evidence type="ECO:0000259" key="3">
    <source>
        <dbReference type="PROSITE" id="PS50011"/>
    </source>
</evidence>
<dbReference type="PROSITE" id="PS50835">
    <property type="entry name" value="IG_LIKE"/>
    <property type="match status" value="1"/>
</dbReference>
<dbReference type="GO" id="GO:0005524">
    <property type="term" value="F:ATP binding"/>
    <property type="evidence" value="ECO:0007669"/>
    <property type="project" value="InterPro"/>
</dbReference>
<evidence type="ECO:0000259" key="4">
    <source>
        <dbReference type="PROSITE" id="PS50835"/>
    </source>
</evidence>
<gene>
    <name evidence="5" type="ORF">HOLleu_22155</name>
</gene>
<dbReference type="Gene3D" id="1.10.510.10">
    <property type="entry name" value="Transferase(Phosphotransferase) domain 1"/>
    <property type="match status" value="1"/>
</dbReference>
<name>A0A9Q1BYU7_HOLLE</name>
<dbReference type="InterPro" id="IPR000719">
    <property type="entry name" value="Prot_kinase_dom"/>
</dbReference>
<dbReference type="EMBL" id="JAIZAY010000010">
    <property type="protein sequence ID" value="KAJ8035064.1"/>
    <property type="molecule type" value="Genomic_DNA"/>
</dbReference>
<dbReference type="PANTHER" id="PTHR24416:SF611">
    <property type="entry name" value="TYROSINE-PROTEIN KINASE TRANSMEMBRANE RECEPTOR ROR"/>
    <property type="match status" value="1"/>
</dbReference>
<dbReference type="InterPro" id="IPR001245">
    <property type="entry name" value="Ser-Thr/Tyr_kinase_cat_dom"/>
</dbReference>
<dbReference type="SUPFAM" id="SSF56112">
    <property type="entry name" value="Protein kinase-like (PK-like)"/>
    <property type="match status" value="1"/>
</dbReference>
<dbReference type="PROSITE" id="PS50011">
    <property type="entry name" value="PROTEIN_KINASE_DOM"/>
    <property type="match status" value="1"/>
</dbReference>
<keyword evidence="1" id="KW-0472">Membrane</keyword>
<feature type="domain" description="Ig-like" evidence="4">
    <location>
        <begin position="32"/>
        <end position="139"/>
    </location>
</feature>
<keyword evidence="6" id="KW-1185">Reference proteome</keyword>
<dbReference type="Proteomes" id="UP001152320">
    <property type="component" value="Chromosome 10"/>
</dbReference>
<protein>
    <submittedName>
        <fullName evidence="5">Tyrosine kinase receptor Cad96Ca</fullName>
    </submittedName>
</protein>
<feature type="domain" description="Protein kinase" evidence="3">
    <location>
        <begin position="249"/>
        <end position="527"/>
    </location>
</feature>
<feature type="signal peptide" evidence="2">
    <location>
        <begin position="1"/>
        <end position="20"/>
    </location>
</feature>
<evidence type="ECO:0000313" key="6">
    <source>
        <dbReference type="Proteomes" id="UP001152320"/>
    </source>
</evidence>
<evidence type="ECO:0000256" key="1">
    <source>
        <dbReference type="SAM" id="Phobius"/>
    </source>
</evidence>
<keyword evidence="5" id="KW-0675">Receptor</keyword>
<keyword evidence="2" id="KW-0732">Signal</keyword>
<evidence type="ECO:0000256" key="2">
    <source>
        <dbReference type="SAM" id="SignalP"/>
    </source>
</evidence>
<keyword evidence="1" id="KW-1133">Transmembrane helix</keyword>
<reference evidence="5" key="1">
    <citation type="submission" date="2021-10" db="EMBL/GenBank/DDBJ databases">
        <title>Tropical sea cucumber genome reveals ecological adaptation and Cuvierian tubules defense mechanism.</title>
        <authorList>
            <person name="Chen T."/>
        </authorList>
    </citation>
    <scope>NUCLEOTIDE SEQUENCE</scope>
    <source>
        <strain evidence="5">Nanhai2018</strain>
        <tissue evidence="5">Muscle</tissue>
    </source>
</reference>
<dbReference type="GO" id="GO:0005886">
    <property type="term" value="C:plasma membrane"/>
    <property type="evidence" value="ECO:0007669"/>
    <property type="project" value="TreeGrafter"/>
</dbReference>
<feature type="chain" id="PRO_5040507551" evidence="2">
    <location>
        <begin position="21"/>
        <end position="561"/>
    </location>
</feature>
<dbReference type="InterPro" id="IPR007110">
    <property type="entry name" value="Ig-like_dom"/>
</dbReference>
<evidence type="ECO:0000313" key="5">
    <source>
        <dbReference type="EMBL" id="KAJ8035064.1"/>
    </source>
</evidence>
<dbReference type="GO" id="GO:0004714">
    <property type="term" value="F:transmembrane receptor protein tyrosine kinase activity"/>
    <property type="evidence" value="ECO:0007669"/>
    <property type="project" value="TreeGrafter"/>
</dbReference>
<keyword evidence="5" id="KW-0418">Kinase</keyword>
<accession>A0A9Q1BYU7</accession>
<comment type="caution">
    <text evidence="5">The sequence shown here is derived from an EMBL/GenBank/DDBJ whole genome shotgun (WGS) entry which is preliminary data.</text>
</comment>